<keyword evidence="1" id="KW-0472">Membrane</keyword>
<dbReference type="HOGENOM" id="CLU_091377_1_0_6"/>
<dbReference type="EMBL" id="APRZ01000019">
    <property type="protein sequence ID" value="ENX33176.1"/>
    <property type="molecule type" value="Genomic_DNA"/>
</dbReference>
<evidence type="ECO:0008006" key="4">
    <source>
        <dbReference type="Google" id="ProtNLM"/>
    </source>
</evidence>
<feature type="transmembrane region" description="Helical" evidence="1">
    <location>
        <begin position="38"/>
        <end position="64"/>
    </location>
</feature>
<organism evidence="2 3">
    <name type="scientific">Acinetobacter colistiniresistens</name>
    <dbReference type="NCBI Taxonomy" id="280145"/>
    <lineage>
        <taxon>Bacteria</taxon>
        <taxon>Pseudomonadati</taxon>
        <taxon>Pseudomonadota</taxon>
        <taxon>Gammaproteobacteria</taxon>
        <taxon>Moraxellales</taxon>
        <taxon>Moraxellaceae</taxon>
        <taxon>Acinetobacter</taxon>
    </lineage>
</organism>
<dbReference type="Proteomes" id="UP000013009">
    <property type="component" value="Unassembled WGS sequence"/>
</dbReference>
<dbReference type="InterPro" id="IPR047814">
    <property type="entry name" value="TfpX/TfpZ-like"/>
</dbReference>
<dbReference type="PATRIC" id="fig|1217695.3.peg.3034"/>
<accession>N9QT06</accession>
<name>N9QT06_9GAMM</name>
<evidence type="ECO:0000313" key="3">
    <source>
        <dbReference type="Proteomes" id="UP000013009"/>
    </source>
</evidence>
<protein>
    <recommendedName>
        <fullName evidence="4">Type IV pilin accessory protein</fullName>
    </recommendedName>
</protein>
<gene>
    <name evidence="2" type="ORF">F889_03115</name>
</gene>
<keyword evidence="1" id="KW-1133">Transmembrane helix</keyword>
<keyword evidence="3" id="KW-1185">Reference proteome</keyword>
<dbReference type="AlphaFoldDB" id="N9QT06"/>
<dbReference type="OrthoDB" id="8613597at2"/>
<sequence length="245" mass="28045">MSNRIKVALIHEGISIIVLSLFLSWVFCIWYPSPLAKAMGLIYLIVLIAFIHIVIAPLLTLFIYKDGKKTLVFDLSIIVVVQIVALCYGVWTIAQGRPAWIVYDLDSFEVVRPIDIEKSNSTAKNTNKYQQAFWLKPQYVAIQLNKEDDKEFTNDVLSMMFGGSRVLQQERYVSLEKLKTQIQKIAQSLELLDQYNDKVQVHKILAQYPQATAFVPLKANAVDMTILINKEKGEVVKIVDLRPWK</sequence>
<keyword evidence="1" id="KW-0812">Transmembrane</keyword>
<feature type="transmembrane region" description="Helical" evidence="1">
    <location>
        <begin position="71"/>
        <end position="91"/>
    </location>
</feature>
<reference evidence="2 3" key="1">
    <citation type="submission" date="2013-02" db="EMBL/GenBank/DDBJ databases">
        <title>The Genome Sequence of Acinetobacter sp. NIPH 1859.</title>
        <authorList>
            <consortium name="The Broad Institute Genome Sequencing Platform"/>
            <consortium name="The Broad Institute Genome Sequencing Center for Infectious Disease"/>
            <person name="Cerqueira G."/>
            <person name="Feldgarden M."/>
            <person name="Courvalin P."/>
            <person name="Perichon B."/>
            <person name="Grillot-Courvalin C."/>
            <person name="Clermont D."/>
            <person name="Rocha E."/>
            <person name="Yoon E.-J."/>
            <person name="Nemec A."/>
            <person name="Walker B."/>
            <person name="Young S.K."/>
            <person name="Zeng Q."/>
            <person name="Gargeya S."/>
            <person name="Fitzgerald M."/>
            <person name="Haas B."/>
            <person name="Abouelleil A."/>
            <person name="Alvarado L."/>
            <person name="Arachchi H.M."/>
            <person name="Berlin A.M."/>
            <person name="Chapman S.B."/>
            <person name="Dewar J."/>
            <person name="Goldberg J."/>
            <person name="Griggs A."/>
            <person name="Gujja S."/>
            <person name="Hansen M."/>
            <person name="Howarth C."/>
            <person name="Imamovic A."/>
            <person name="Larimer J."/>
            <person name="McCowan C."/>
            <person name="Murphy C."/>
            <person name="Neiman D."/>
            <person name="Pearson M."/>
            <person name="Priest M."/>
            <person name="Roberts A."/>
            <person name="Saif S."/>
            <person name="Shea T."/>
            <person name="Sisk P."/>
            <person name="Sykes S."/>
            <person name="Wortman J."/>
            <person name="Nusbaum C."/>
            <person name="Birren B."/>
        </authorList>
    </citation>
    <scope>NUCLEOTIDE SEQUENCE [LARGE SCALE GENOMIC DNA]</scope>
    <source>
        <strain evidence="2 3">NIPH 1859</strain>
    </source>
</reference>
<proteinExistence type="predicted"/>
<comment type="caution">
    <text evidence="2">The sequence shown here is derived from an EMBL/GenBank/DDBJ whole genome shotgun (WGS) entry which is preliminary data.</text>
</comment>
<evidence type="ECO:0000313" key="2">
    <source>
        <dbReference type="EMBL" id="ENX33176.1"/>
    </source>
</evidence>
<feature type="transmembrane region" description="Helical" evidence="1">
    <location>
        <begin position="7"/>
        <end position="32"/>
    </location>
</feature>
<evidence type="ECO:0000256" key="1">
    <source>
        <dbReference type="SAM" id="Phobius"/>
    </source>
</evidence>
<dbReference type="RefSeq" id="WP_005275864.1">
    <property type="nucleotide sequence ID" value="NZ_KB850195.1"/>
</dbReference>
<dbReference type="NCBIfam" id="NF041437">
    <property type="entry name" value="TfpZ"/>
    <property type="match status" value="1"/>
</dbReference>